<evidence type="ECO:0000256" key="1">
    <source>
        <dbReference type="SAM" id="Phobius"/>
    </source>
</evidence>
<feature type="domain" description="SHOCT" evidence="2">
    <location>
        <begin position="63"/>
        <end position="85"/>
    </location>
</feature>
<comment type="caution">
    <text evidence="3">The sequence shown here is derived from an EMBL/GenBank/DDBJ whole genome shotgun (WGS) entry which is preliminary data.</text>
</comment>
<keyword evidence="4" id="KW-1185">Reference proteome</keyword>
<reference evidence="3 4" key="1">
    <citation type="submission" date="2020-04" db="EMBL/GenBank/DDBJ databases">
        <title>Paeniglutamicibacter sp. ANT13_2, a novel actinomycete isolated from sediment in Antarctica.</title>
        <authorList>
            <person name="Sakdapetsiri C."/>
            <person name="Pinyakong O."/>
        </authorList>
    </citation>
    <scope>NUCLEOTIDE SEQUENCE [LARGE SCALE GENOMIC DNA]</scope>
    <source>
        <strain evidence="3 4">ANT13_2</strain>
    </source>
</reference>
<name>A0ABX1G535_9MICC</name>
<protein>
    <recommendedName>
        <fullName evidence="2">SHOCT domain-containing protein</fullName>
    </recommendedName>
</protein>
<feature type="transmembrane region" description="Helical" evidence="1">
    <location>
        <begin position="26"/>
        <end position="43"/>
    </location>
</feature>
<gene>
    <name evidence="3" type="ORF">HED64_11700</name>
</gene>
<accession>A0ABX1G535</accession>
<dbReference type="Pfam" id="PF09851">
    <property type="entry name" value="SHOCT"/>
    <property type="match status" value="1"/>
</dbReference>
<sequence length="90" mass="10612">MTTAIIPVLTALPAHAWGNGNGPGWFVLFPFLWILLIGFFIFFSRRMFWRHRMQGDPMSAEGVLRERYARGEIDETEYRQRLEVLRIGRK</sequence>
<evidence type="ECO:0000313" key="3">
    <source>
        <dbReference type="EMBL" id="NKG21366.1"/>
    </source>
</evidence>
<keyword evidence="1" id="KW-0472">Membrane</keyword>
<keyword evidence="1" id="KW-1133">Transmembrane helix</keyword>
<proteinExistence type="predicted"/>
<dbReference type="InterPro" id="IPR018649">
    <property type="entry name" value="SHOCT"/>
</dbReference>
<keyword evidence="1" id="KW-0812">Transmembrane</keyword>
<organism evidence="3 4">
    <name type="scientific">Paeniglutamicibacter terrestris</name>
    <dbReference type="NCBI Taxonomy" id="2723403"/>
    <lineage>
        <taxon>Bacteria</taxon>
        <taxon>Bacillati</taxon>
        <taxon>Actinomycetota</taxon>
        <taxon>Actinomycetes</taxon>
        <taxon>Micrococcales</taxon>
        <taxon>Micrococcaceae</taxon>
        <taxon>Paeniglutamicibacter</taxon>
    </lineage>
</organism>
<evidence type="ECO:0000313" key="4">
    <source>
        <dbReference type="Proteomes" id="UP000746595"/>
    </source>
</evidence>
<evidence type="ECO:0000259" key="2">
    <source>
        <dbReference type="Pfam" id="PF09851"/>
    </source>
</evidence>
<dbReference type="EMBL" id="JAAWVT010000005">
    <property type="protein sequence ID" value="NKG21366.1"/>
    <property type="molecule type" value="Genomic_DNA"/>
</dbReference>
<dbReference type="RefSeq" id="WP_168152189.1">
    <property type="nucleotide sequence ID" value="NZ_JAAWVT010000005.1"/>
</dbReference>
<dbReference type="Proteomes" id="UP000746595">
    <property type="component" value="Unassembled WGS sequence"/>
</dbReference>